<evidence type="ECO:0000256" key="2">
    <source>
        <dbReference type="SAM" id="SignalP"/>
    </source>
</evidence>
<evidence type="ECO:0000313" key="4">
    <source>
        <dbReference type="Proteomes" id="UP001606303"/>
    </source>
</evidence>
<protein>
    <recommendedName>
        <fullName evidence="5">Lipase helper protein</fullName>
    </recommendedName>
</protein>
<reference evidence="3 4" key="1">
    <citation type="submission" date="2024-08" db="EMBL/GenBank/DDBJ databases">
        <authorList>
            <person name="Lu H."/>
        </authorList>
    </citation>
    <scope>NUCLEOTIDE SEQUENCE [LARGE SCALE GENOMIC DNA]</scope>
    <source>
        <strain evidence="3 4">BYS87W</strain>
    </source>
</reference>
<dbReference type="Proteomes" id="UP001606303">
    <property type="component" value="Unassembled WGS sequence"/>
</dbReference>
<feature type="chain" id="PRO_5046048573" description="Lipase helper protein" evidence="2">
    <location>
        <begin position="32"/>
        <end position="285"/>
    </location>
</feature>
<accession>A0ABW7H0F6</accession>
<comment type="caution">
    <text evidence="3">The sequence shown here is derived from an EMBL/GenBank/DDBJ whole genome shotgun (WGS) entry which is preliminary data.</text>
</comment>
<evidence type="ECO:0000256" key="1">
    <source>
        <dbReference type="SAM" id="MobiDB-lite"/>
    </source>
</evidence>
<feature type="region of interest" description="Disordered" evidence="1">
    <location>
        <begin position="42"/>
        <end position="64"/>
    </location>
</feature>
<keyword evidence="4" id="KW-1185">Reference proteome</keyword>
<evidence type="ECO:0000313" key="3">
    <source>
        <dbReference type="EMBL" id="MFG6467712.1"/>
    </source>
</evidence>
<organism evidence="3 4">
    <name type="scientific">Pelomonas baiyunensis</name>
    <dbReference type="NCBI Taxonomy" id="3299026"/>
    <lineage>
        <taxon>Bacteria</taxon>
        <taxon>Pseudomonadati</taxon>
        <taxon>Pseudomonadota</taxon>
        <taxon>Betaproteobacteria</taxon>
        <taxon>Burkholderiales</taxon>
        <taxon>Sphaerotilaceae</taxon>
        <taxon>Roseateles</taxon>
    </lineage>
</organism>
<name>A0ABW7H0F6_9BURK</name>
<feature type="signal peptide" evidence="2">
    <location>
        <begin position="1"/>
        <end position="31"/>
    </location>
</feature>
<dbReference type="SUPFAM" id="SSF158855">
    <property type="entry name" value="Lipase chaperone-like"/>
    <property type="match status" value="1"/>
</dbReference>
<gene>
    <name evidence="3" type="ORF">ACG01O_13890</name>
</gene>
<keyword evidence="2" id="KW-0732">Signal</keyword>
<dbReference type="EMBL" id="JBIGIB010000003">
    <property type="protein sequence ID" value="MFG6467712.1"/>
    <property type="molecule type" value="Genomic_DNA"/>
</dbReference>
<dbReference type="RefSeq" id="WP_394385545.1">
    <property type="nucleotide sequence ID" value="NZ_JBIGIB010000003.1"/>
</dbReference>
<sequence>MTPARRASWAAVAAGALLASAWLLDATRSTAGAQEAPVGVAASAPAADTPPAPPAEAPAASAASAASPAAPRLAASLAGSELDGDWALAPTTGLPRPSVQLRRRFDHLLTQLGERTLEEIRAQLQALVAGSALSAAAQAAVLDRFDVYVGLGRHPWRVQVDPRAPHTWAAALAERQLLRRQRLGAAWAEAFYAEEDAELQAALEGRAPPDPTPPPVLPDAAQREAALDAAWQDWQRRLNAAQARWKALQQAVELSASQRDAAMAEHLHQQFKPDEQVRVRALLGL</sequence>
<evidence type="ECO:0008006" key="5">
    <source>
        <dbReference type="Google" id="ProtNLM"/>
    </source>
</evidence>
<proteinExistence type="predicted"/>